<dbReference type="OrthoDB" id="3558022at2759"/>
<keyword evidence="1 4" id="KW-0812">Transmembrane</keyword>
<evidence type="ECO:0000256" key="5">
    <source>
        <dbReference type="SAM" id="MobiDB-lite"/>
    </source>
</evidence>
<dbReference type="VEuPathDB" id="FungiDB:CLCR_10847"/>
<comment type="caution">
    <text evidence="6">The sequence shown here is derived from an EMBL/GenBank/DDBJ whole genome shotgun (WGS) entry which is preliminary data.</text>
</comment>
<dbReference type="STRING" id="86049.A0A1C1CZC9"/>
<keyword evidence="7" id="KW-1185">Reference proteome</keyword>
<evidence type="ECO:0000256" key="3">
    <source>
        <dbReference type="ARBA" id="ARBA00023136"/>
    </source>
</evidence>
<dbReference type="eggNOG" id="ENOG502S3SI">
    <property type="taxonomic scope" value="Eukaryota"/>
</dbReference>
<sequence>MSWFSSLFSSSKPPATSGPAQPPPASDNRILEEPVRQPEPEPVVEPTKPSPLPSTQIDRPNRNAVIFGAGAAFFVFSLLITRRAFARKRLASSPAFYANAPGHQAEQAKNVNGAMEALEALNLATVNVLSLSMMATGGTLWYLNINSVADARRMIRGGLGVDGTGRSEKDAEEDFEEWLATTLARKEAKGAQETQTTERGQPR</sequence>
<feature type="region of interest" description="Disordered" evidence="5">
    <location>
        <begin position="184"/>
        <end position="203"/>
    </location>
</feature>
<dbReference type="PANTHER" id="PTHR39136:SF1">
    <property type="entry name" value="ALTERED INHERITANCE OF MITOCHONDRIA PROTEIN 11"/>
    <property type="match status" value="1"/>
</dbReference>
<feature type="transmembrane region" description="Helical" evidence="4">
    <location>
        <begin position="64"/>
        <end position="81"/>
    </location>
</feature>
<dbReference type="EMBL" id="LGRB01000008">
    <property type="protein sequence ID" value="OCT53808.1"/>
    <property type="molecule type" value="Genomic_DNA"/>
</dbReference>
<evidence type="ECO:0000313" key="7">
    <source>
        <dbReference type="Proteomes" id="UP000094526"/>
    </source>
</evidence>
<comment type="subcellular location">
    <subcellularLocation>
        <location evidence="4">Membrane</location>
        <topology evidence="4">Multi-pass membrane protein</topology>
    </subcellularLocation>
</comment>
<dbReference type="InterPro" id="IPR038814">
    <property type="entry name" value="AIM11"/>
</dbReference>
<comment type="similarity">
    <text evidence="4">Belongs to the AIM11 family.</text>
</comment>
<feature type="compositionally biased region" description="Polar residues" evidence="5">
    <location>
        <begin position="192"/>
        <end position="203"/>
    </location>
</feature>
<dbReference type="VEuPathDB" id="FungiDB:G647_00736"/>
<dbReference type="PANTHER" id="PTHR39136">
    <property type="entry name" value="ALTERED INHERITANCE OF MITOCHONDRIA PROTEIN 11"/>
    <property type="match status" value="1"/>
</dbReference>
<keyword evidence="2 4" id="KW-1133">Transmembrane helix</keyword>
<dbReference type="GO" id="GO:0016020">
    <property type="term" value="C:membrane"/>
    <property type="evidence" value="ECO:0007669"/>
    <property type="project" value="UniProtKB-SubCell"/>
</dbReference>
<keyword evidence="3 4" id="KW-0472">Membrane</keyword>
<evidence type="ECO:0000256" key="1">
    <source>
        <dbReference type="ARBA" id="ARBA00022692"/>
    </source>
</evidence>
<evidence type="ECO:0000313" key="6">
    <source>
        <dbReference type="EMBL" id="OCT53808.1"/>
    </source>
</evidence>
<gene>
    <name evidence="4" type="primary">AIM11</name>
    <name evidence="6" type="ORF">CLCR_10847</name>
</gene>
<feature type="compositionally biased region" description="Basic and acidic residues" evidence="5">
    <location>
        <begin position="29"/>
        <end position="39"/>
    </location>
</feature>
<dbReference type="GO" id="GO:0005739">
    <property type="term" value="C:mitochondrion"/>
    <property type="evidence" value="ECO:0007669"/>
    <property type="project" value="TreeGrafter"/>
</dbReference>
<feature type="compositionally biased region" description="Low complexity" evidence="5">
    <location>
        <begin position="1"/>
        <end position="19"/>
    </location>
</feature>
<organism evidence="6 7">
    <name type="scientific">Cladophialophora carrionii</name>
    <dbReference type="NCBI Taxonomy" id="86049"/>
    <lineage>
        <taxon>Eukaryota</taxon>
        <taxon>Fungi</taxon>
        <taxon>Dikarya</taxon>
        <taxon>Ascomycota</taxon>
        <taxon>Pezizomycotina</taxon>
        <taxon>Eurotiomycetes</taxon>
        <taxon>Chaetothyriomycetidae</taxon>
        <taxon>Chaetothyriales</taxon>
        <taxon>Herpotrichiellaceae</taxon>
        <taxon>Cladophialophora</taxon>
    </lineage>
</organism>
<name>A0A1C1CZC9_9EURO</name>
<accession>A0A1C1CZC9</accession>
<evidence type="ECO:0000256" key="4">
    <source>
        <dbReference type="RuleBase" id="RU367098"/>
    </source>
</evidence>
<protein>
    <recommendedName>
        <fullName evidence="4">Altered inheritance of mitochondria protein 11</fullName>
    </recommendedName>
</protein>
<evidence type="ECO:0000256" key="2">
    <source>
        <dbReference type="ARBA" id="ARBA00022989"/>
    </source>
</evidence>
<dbReference type="Proteomes" id="UP000094526">
    <property type="component" value="Unassembled WGS sequence"/>
</dbReference>
<proteinExistence type="inferred from homology"/>
<feature type="region of interest" description="Disordered" evidence="5">
    <location>
        <begin position="1"/>
        <end position="59"/>
    </location>
</feature>
<feature type="compositionally biased region" description="Pro residues" evidence="5">
    <location>
        <begin position="40"/>
        <end position="52"/>
    </location>
</feature>
<dbReference type="AlphaFoldDB" id="A0A1C1CZC9"/>
<reference evidence="7" key="1">
    <citation type="submission" date="2015-07" db="EMBL/GenBank/DDBJ databases">
        <authorList>
            <person name="Teixeira M.M."/>
            <person name="Souza R.C."/>
            <person name="Almeida L.G."/>
            <person name="Vicente V.A."/>
            <person name="de Hoog S."/>
            <person name="Bocca A.L."/>
            <person name="de Almeida S.R."/>
            <person name="Vasconcelos A.T."/>
            <person name="Felipe M.S."/>
        </authorList>
    </citation>
    <scope>NUCLEOTIDE SEQUENCE [LARGE SCALE GENOMIC DNA]</scope>
    <source>
        <strain evidence="7">KSF</strain>
    </source>
</reference>